<dbReference type="PANTHER" id="PTHR36456">
    <property type="entry name" value="UPF0232 PROTEIN SCO3875"/>
    <property type="match status" value="1"/>
</dbReference>
<comment type="similarity">
    <text evidence="1 2">Belongs to the UPF0232 family.</text>
</comment>
<gene>
    <name evidence="4" type="ORF">GCM10012275_55730</name>
</gene>
<evidence type="ECO:0000256" key="2">
    <source>
        <dbReference type="HAMAP-Rule" id="MF_00630"/>
    </source>
</evidence>
<reference evidence="4" key="1">
    <citation type="journal article" date="2014" name="Int. J. Syst. Evol. Microbiol.">
        <title>Complete genome sequence of Corynebacterium casei LMG S-19264T (=DSM 44701T), isolated from a smear-ripened cheese.</title>
        <authorList>
            <consortium name="US DOE Joint Genome Institute (JGI-PGF)"/>
            <person name="Walter F."/>
            <person name="Albersmeier A."/>
            <person name="Kalinowski J."/>
            <person name="Ruckert C."/>
        </authorList>
    </citation>
    <scope>NUCLEOTIDE SEQUENCE</scope>
    <source>
        <strain evidence="4">CGMCC 4.5737</strain>
    </source>
</reference>
<dbReference type="AlphaFoldDB" id="A0A8J3FXZ8"/>
<sequence>MSDNKPDNNTARSGRGARRGASRRTAGDAPVDHPAFSPNHPQAVSRRSENFPTTGDNPVDTVDNSVTRGLRSDSARPSVDNHVTRSGDAPAGADMITGRDQHDTAPSSAGSALKGPDLARAALEAARAAARARGRGRPRRSVIGRGAPPRRRGWSGARPDDRDPQPLGRLAARLAAERGWSQRLAGGQVFGRWAHLVGPDVAEHAKPVVLREGELTVQASSTAWATQLRLLQRQLLQRIAASVGPDVVKRIKVQGPAAPNWRKGRLHIPGRGPRDTYG</sequence>
<feature type="compositionally biased region" description="Polar residues" evidence="3">
    <location>
        <begin position="50"/>
        <end position="67"/>
    </location>
</feature>
<dbReference type="Pfam" id="PF05258">
    <property type="entry name" value="DciA"/>
    <property type="match status" value="1"/>
</dbReference>
<name>A0A8J3FXZ8_9PSEU</name>
<organism evidence="4 5">
    <name type="scientific">Longimycelium tulufanense</name>
    <dbReference type="NCBI Taxonomy" id="907463"/>
    <lineage>
        <taxon>Bacteria</taxon>
        <taxon>Bacillati</taxon>
        <taxon>Actinomycetota</taxon>
        <taxon>Actinomycetes</taxon>
        <taxon>Pseudonocardiales</taxon>
        <taxon>Pseudonocardiaceae</taxon>
        <taxon>Longimycelium</taxon>
    </lineage>
</organism>
<dbReference type="EMBL" id="BMMK01000040">
    <property type="protein sequence ID" value="GGM77949.1"/>
    <property type="molecule type" value="Genomic_DNA"/>
</dbReference>
<feature type="compositionally biased region" description="Low complexity" evidence="3">
    <location>
        <begin position="119"/>
        <end position="129"/>
    </location>
</feature>
<comment type="caution">
    <text evidence="4">The sequence shown here is derived from an EMBL/GenBank/DDBJ whole genome shotgun (WGS) entry which is preliminary data.</text>
</comment>
<dbReference type="Proteomes" id="UP000637578">
    <property type="component" value="Unassembled WGS sequence"/>
</dbReference>
<reference evidence="4" key="2">
    <citation type="submission" date="2020-09" db="EMBL/GenBank/DDBJ databases">
        <authorList>
            <person name="Sun Q."/>
            <person name="Zhou Y."/>
        </authorList>
    </citation>
    <scope>NUCLEOTIDE SEQUENCE</scope>
    <source>
        <strain evidence="4">CGMCC 4.5737</strain>
    </source>
</reference>
<feature type="region of interest" description="Disordered" evidence="3">
    <location>
        <begin position="1"/>
        <end position="166"/>
    </location>
</feature>
<evidence type="ECO:0000256" key="1">
    <source>
        <dbReference type="ARBA" id="ARBA00006200"/>
    </source>
</evidence>
<keyword evidence="5" id="KW-1185">Reference proteome</keyword>
<proteinExistence type="inferred from homology"/>
<evidence type="ECO:0000313" key="4">
    <source>
        <dbReference type="EMBL" id="GGM77949.1"/>
    </source>
</evidence>
<evidence type="ECO:0000256" key="3">
    <source>
        <dbReference type="SAM" id="MobiDB-lite"/>
    </source>
</evidence>
<dbReference type="HAMAP" id="MF_00630">
    <property type="entry name" value="UPF0232"/>
    <property type="match status" value="1"/>
</dbReference>
<feature type="compositionally biased region" description="Basic residues" evidence="3">
    <location>
        <begin position="130"/>
        <end position="153"/>
    </location>
</feature>
<protein>
    <recommendedName>
        <fullName evidence="2">UPF0232 protein GCM10012275_55730</fullName>
    </recommendedName>
</protein>
<evidence type="ECO:0000313" key="5">
    <source>
        <dbReference type="Proteomes" id="UP000637578"/>
    </source>
</evidence>
<accession>A0A8J3FXZ8</accession>
<dbReference type="InterPro" id="IPR023007">
    <property type="entry name" value="UPF0232_actinobac"/>
</dbReference>
<dbReference type="InterPro" id="IPR007922">
    <property type="entry name" value="DciA-like"/>
</dbReference>
<dbReference type="PANTHER" id="PTHR36456:SF1">
    <property type="entry name" value="UPF0232 PROTEIN SCO3875"/>
    <property type="match status" value="1"/>
</dbReference>